<keyword evidence="10 12" id="KW-0472">Membrane</keyword>
<dbReference type="InterPro" id="IPR030922">
    <property type="entry name" value="LptF"/>
</dbReference>
<feature type="transmembrane region" description="Helical" evidence="12">
    <location>
        <begin position="100"/>
        <end position="122"/>
    </location>
</feature>
<dbReference type="RefSeq" id="WP_169247356.1">
    <property type="nucleotide sequence ID" value="NZ_SPMZ01000008.1"/>
</dbReference>
<sequence>MPSIIDRYLMREIGLTLLATALVLLAMVLSHRLANYLSQVANGLLARDSIFLLLGFQAIEILSLLIPLAFLLSIVLTLGRLYRDHEMTALAACGYGPLSAYRAVFLLAVPLALLTAGLSLFLSPVTMEIQFELLAKARKEAEISMFTPGTFREVLEGRHVVYISGLDEQEMHNVFIQSREPDGDISITTGERGRQETDANDLRHIVLEHGYRYRGIPGHGDYEILSFERAALRVDASAPQQAWKHRETLPTRKLLSSNNPIQVAELHMRLNYPFQVLVIALWAPLLARARPREGRYGRIVAALLIYAVNFNLIGVGESWLSHGIVGGGVGLWWVHGLFLLFGAGLLLHYHAASHGIRLLRRVLRRSVA</sequence>
<comment type="caution">
    <text evidence="13">The sequence shown here is derived from an EMBL/GenBank/DDBJ whole genome shotgun (WGS) entry which is preliminary data.</text>
</comment>
<organism evidence="13 14">
    <name type="scientific">Candidatus Competibacter phosphatis</name>
    <dbReference type="NCBI Taxonomy" id="221280"/>
    <lineage>
        <taxon>Bacteria</taxon>
        <taxon>Pseudomonadati</taxon>
        <taxon>Pseudomonadota</taxon>
        <taxon>Gammaproteobacteria</taxon>
        <taxon>Candidatus Competibacteraceae</taxon>
        <taxon>Candidatus Competibacter</taxon>
    </lineage>
</organism>
<evidence type="ECO:0000256" key="8">
    <source>
        <dbReference type="ARBA" id="ARBA00022692"/>
    </source>
</evidence>
<keyword evidence="8 12" id="KW-0812">Transmembrane</keyword>
<evidence type="ECO:0000256" key="9">
    <source>
        <dbReference type="ARBA" id="ARBA00022989"/>
    </source>
</evidence>
<evidence type="ECO:0000256" key="3">
    <source>
        <dbReference type="ARBA" id="ARBA00007725"/>
    </source>
</evidence>
<evidence type="ECO:0000256" key="4">
    <source>
        <dbReference type="ARBA" id="ARBA00014213"/>
    </source>
</evidence>
<comment type="function">
    <text evidence="1">Part of the ABC transporter complex LptBFG involved in the translocation of lipopolysaccharide (LPS) from the inner membrane to the outer membrane.</text>
</comment>
<evidence type="ECO:0000256" key="5">
    <source>
        <dbReference type="ARBA" id="ARBA00022448"/>
    </source>
</evidence>
<accession>A0ABX1THZ7</accession>
<evidence type="ECO:0000256" key="1">
    <source>
        <dbReference type="ARBA" id="ARBA00002265"/>
    </source>
</evidence>
<keyword evidence="9 12" id="KW-1133">Transmembrane helix</keyword>
<keyword evidence="6" id="KW-1003">Cell membrane</keyword>
<reference evidence="13 14" key="1">
    <citation type="submission" date="2019-03" db="EMBL/GenBank/DDBJ databases">
        <title>Metabolic reconstructions from genomes of highly enriched 'Candidatus Accumulibacter' and 'Candidatus Competibacter' bioreactor populations.</title>
        <authorList>
            <person name="Annavajhala M.K."/>
            <person name="Welles L."/>
            <person name="Abbas B."/>
            <person name="Sorokin D."/>
            <person name="Park H."/>
            <person name="Van Loosdrecht M."/>
            <person name="Chandran K."/>
        </authorList>
    </citation>
    <scope>NUCLEOTIDE SEQUENCE [LARGE SCALE GENOMIC DNA]</scope>
    <source>
        <strain evidence="13 14">SBR_G</strain>
    </source>
</reference>
<feature type="transmembrane region" description="Helical" evidence="12">
    <location>
        <begin position="54"/>
        <end position="79"/>
    </location>
</feature>
<feature type="transmembrane region" description="Helical" evidence="12">
    <location>
        <begin position="299"/>
        <end position="320"/>
    </location>
</feature>
<dbReference type="InterPro" id="IPR005495">
    <property type="entry name" value="LptG/LptF_permease"/>
</dbReference>
<gene>
    <name evidence="13" type="primary">lptF</name>
    <name evidence="13" type="ORF">E4P82_02110</name>
</gene>
<dbReference type="EMBL" id="SPMZ01000008">
    <property type="protein sequence ID" value="NMQ18095.1"/>
    <property type="molecule type" value="Genomic_DNA"/>
</dbReference>
<dbReference type="Pfam" id="PF03739">
    <property type="entry name" value="LptF_LptG"/>
    <property type="match status" value="1"/>
</dbReference>
<evidence type="ECO:0000313" key="14">
    <source>
        <dbReference type="Proteomes" id="UP000760480"/>
    </source>
</evidence>
<evidence type="ECO:0000313" key="13">
    <source>
        <dbReference type="EMBL" id="NMQ18095.1"/>
    </source>
</evidence>
<feature type="transmembrane region" description="Helical" evidence="12">
    <location>
        <begin position="332"/>
        <end position="351"/>
    </location>
</feature>
<comment type="subunit">
    <text evidence="11">Component of the lipopolysaccharide transport and assembly complex. The LptBFG transporter is composed of two ATP-binding proteins (LptB) and two transmembrane proteins (LptF and LptG).</text>
</comment>
<evidence type="ECO:0000256" key="11">
    <source>
        <dbReference type="ARBA" id="ARBA00026081"/>
    </source>
</evidence>
<evidence type="ECO:0000256" key="6">
    <source>
        <dbReference type="ARBA" id="ARBA00022475"/>
    </source>
</evidence>
<keyword evidence="7" id="KW-0997">Cell inner membrane</keyword>
<evidence type="ECO:0000256" key="2">
    <source>
        <dbReference type="ARBA" id="ARBA00004429"/>
    </source>
</evidence>
<name>A0ABX1THZ7_9GAMM</name>
<dbReference type="Proteomes" id="UP000760480">
    <property type="component" value="Unassembled WGS sequence"/>
</dbReference>
<evidence type="ECO:0000256" key="12">
    <source>
        <dbReference type="SAM" id="Phobius"/>
    </source>
</evidence>
<dbReference type="NCBIfam" id="TIGR04407">
    <property type="entry name" value="LptF_YjgP"/>
    <property type="match status" value="1"/>
</dbReference>
<comment type="similarity">
    <text evidence="3">Belongs to the LptF/LptG family.</text>
</comment>
<dbReference type="PANTHER" id="PTHR33529:SF7">
    <property type="entry name" value="LIPOPOLYSACCHARIDE EXPORT SYSTEM PERMEASE PROTEIN LPTF"/>
    <property type="match status" value="1"/>
</dbReference>
<protein>
    <recommendedName>
        <fullName evidence="4">Lipopolysaccharide export system permease protein LptF</fullName>
    </recommendedName>
</protein>
<keyword evidence="5" id="KW-0813">Transport</keyword>
<dbReference type="PANTHER" id="PTHR33529">
    <property type="entry name" value="SLR0882 PROTEIN-RELATED"/>
    <property type="match status" value="1"/>
</dbReference>
<comment type="subcellular location">
    <subcellularLocation>
        <location evidence="2">Cell inner membrane</location>
        <topology evidence="2">Multi-pass membrane protein</topology>
    </subcellularLocation>
</comment>
<keyword evidence="14" id="KW-1185">Reference proteome</keyword>
<proteinExistence type="inferred from homology"/>
<evidence type="ECO:0000256" key="10">
    <source>
        <dbReference type="ARBA" id="ARBA00023136"/>
    </source>
</evidence>
<evidence type="ECO:0000256" key="7">
    <source>
        <dbReference type="ARBA" id="ARBA00022519"/>
    </source>
</evidence>
<feature type="transmembrane region" description="Helical" evidence="12">
    <location>
        <begin position="270"/>
        <end position="287"/>
    </location>
</feature>